<dbReference type="SMART" id="SM00186">
    <property type="entry name" value="FBG"/>
    <property type="match status" value="1"/>
</dbReference>
<dbReference type="EMBL" id="UYRR01003183">
    <property type="protein sequence ID" value="VDK19930.1"/>
    <property type="molecule type" value="Genomic_DNA"/>
</dbReference>
<dbReference type="Gene3D" id="3.90.215.10">
    <property type="entry name" value="Gamma Fibrinogen, chain A, domain 1"/>
    <property type="match status" value="1"/>
</dbReference>
<proteinExistence type="predicted"/>
<feature type="compositionally biased region" description="Low complexity" evidence="1">
    <location>
        <begin position="23"/>
        <end position="59"/>
    </location>
</feature>
<sequence>MFKISSAADIYPWMTSTSSHEVSTSTAKSSSTRHSLLSQSQSTPANKTTTPTTTTTTTTESPKIIDERQSQQLTDDCKTLRENGAEKSGIYRLWLPKIGSFEAYCDMETDGGGWTIIQRSVVKTFLVMNKYEDGFGNLSSSYWLGLKKVFVSSVLPKLRHKSITLSSILLRTCDLRCWKFMMGFEWFINNLNA</sequence>
<feature type="compositionally biased region" description="Basic and acidic residues" evidence="1">
    <location>
        <begin position="63"/>
        <end position="72"/>
    </location>
</feature>
<dbReference type="OrthoDB" id="7972392at2759"/>
<dbReference type="PROSITE" id="PS51406">
    <property type="entry name" value="FIBRINOGEN_C_2"/>
    <property type="match status" value="1"/>
</dbReference>
<dbReference type="PANTHER" id="PTHR19143">
    <property type="entry name" value="FIBRINOGEN/TENASCIN/ANGIOPOEITIN"/>
    <property type="match status" value="1"/>
</dbReference>
<organism evidence="3 4">
    <name type="scientific">Anisakis simplex</name>
    <name type="common">Herring worm</name>
    <dbReference type="NCBI Taxonomy" id="6269"/>
    <lineage>
        <taxon>Eukaryota</taxon>
        <taxon>Metazoa</taxon>
        <taxon>Ecdysozoa</taxon>
        <taxon>Nematoda</taxon>
        <taxon>Chromadorea</taxon>
        <taxon>Rhabditida</taxon>
        <taxon>Spirurina</taxon>
        <taxon>Ascaridomorpha</taxon>
        <taxon>Ascaridoidea</taxon>
        <taxon>Anisakidae</taxon>
        <taxon>Anisakis</taxon>
        <taxon>Anisakis simplex complex</taxon>
    </lineage>
</organism>
<keyword evidence="4" id="KW-1185">Reference proteome</keyword>
<feature type="region of interest" description="Disordered" evidence="1">
    <location>
        <begin position="23"/>
        <end position="72"/>
    </location>
</feature>
<feature type="domain" description="Fibrinogen C-terminal" evidence="2">
    <location>
        <begin position="68"/>
        <end position="150"/>
    </location>
</feature>
<evidence type="ECO:0000259" key="2">
    <source>
        <dbReference type="PROSITE" id="PS51406"/>
    </source>
</evidence>
<dbReference type="InterPro" id="IPR014716">
    <property type="entry name" value="Fibrinogen_a/b/g_C_1"/>
</dbReference>
<dbReference type="Proteomes" id="UP000267096">
    <property type="component" value="Unassembled WGS sequence"/>
</dbReference>
<evidence type="ECO:0000313" key="3">
    <source>
        <dbReference type="EMBL" id="VDK19930.1"/>
    </source>
</evidence>
<protein>
    <recommendedName>
        <fullName evidence="2">Fibrinogen C-terminal domain-containing protein</fullName>
    </recommendedName>
</protein>
<dbReference type="InterPro" id="IPR036056">
    <property type="entry name" value="Fibrinogen-like_C"/>
</dbReference>
<dbReference type="Pfam" id="PF00147">
    <property type="entry name" value="Fibrinogen_C"/>
    <property type="match status" value="1"/>
</dbReference>
<dbReference type="GO" id="GO:0005615">
    <property type="term" value="C:extracellular space"/>
    <property type="evidence" value="ECO:0007669"/>
    <property type="project" value="TreeGrafter"/>
</dbReference>
<dbReference type="InterPro" id="IPR050373">
    <property type="entry name" value="Fibrinogen_C-term_domain"/>
</dbReference>
<evidence type="ECO:0000313" key="4">
    <source>
        <dbReference type="Proteomes" id="UP000267096"/>
    </source>
</evidence>
<reference evidence="3 4" key="1">
    <citation type="submission" date="2018-11" db="EMBL/GenBank/DDBJ databases">
        <authorList>
            <consortium name="Pathogen Informatics"/>
        </authorList>
    </citation>
    <scope>NUCLEOTIDE SEQUENCE [LARGE SCALE GENOMIC DNA]</scope>
</reference>
<accession>A0A3P6NP77</accession>
<dbReference type="InterPro" id="IPR002181">
    <property type="entry name" value="Fibrinogen_a/b/g_C_dom"/>
</dbReference>
<dbReference type="SUPFAM" id="SSF56496">
    <property type="entry name" value="Fibrinogen C-terminal domain-like"/>
    <property type="match status" value="1"/>
</dbReference>
<evidence type="ECO:0000256" key="1">
    <source>
        <dbReference type="SAM" id="MobiDB-lite"/>
    </source>
</evidence>
<gene>
    <name evidence="3" type="ORF">ASIM_LOCUS2401</name>
</gene>
<dbReference type="AlphaFoldDB" id="A0A3P6NP77"/>
<name>A0A3P6NP77_ANISI</name>
<dbReference type="NCBIfam" id="NF040941">
    <property type="entry name" value="GGGWT_bact"/>
    <property type="match status" value="1"/>
</dbReference>